<dbReference type="InterPro" id="IPR014710">
    <property type="entry name" value="RmlC-like_jellyroll"/>
</dbReference>
<evidence type="ECO:0000259" key="1">
    <source>
        <dbReference type="Pfam" id="PF07883"/>
    </source>
</evidence>
<accession>A0ABT2NIT9</accession>
<reference evidence="3" key="1">
    <citation type="submission" date="2023-07" db="EMBL/GenBank/DDBJ databases">
        <title>Defluviimonas sediminis sp. nov., isolated from mangrove sediment.</title>
        <authorList>
            <person name="Liu L."/>
            <person name="Li J."/>
            <person name="Huang Y."/>
            <person name="Pan J."/>
            <person name="Li M."/>
        </authorList>
    </citation>
    <scope>NUCLEOTIDE SEQUENCE [LARGE SCALE GENOMIC DNA]</scope>
    <source>
        <strain evidence="3">FT324</strain>
    </source>
</reference>
<dbReference type="Proteomes" id="UP001205601">
    <property type="component" value="Unassembled WGS sequence"/>
</dbReference>
<dbReference type="SUPFAM" id="SSF51182">
    <property type="entry name" value="RmlC-like cupins"/>
    <property type="match status" value="1"/>
</dbReference>
<dbReference type="RefSeq" id="WP_261494258.1">
    <property type="nucleotide sequence ID" value="NZ_JAOCQF010000001.1"/>
</dbReference>
<comment type="caution">
    <text evidence="2">The sequence shown here is derived from an EMBL/GenBank/DDBJ whole genome shotgun (WGS) entry which is preliminary data.</text>
</comment>
<organism evidence="2 3">
    <name type="scientific">Albidovulum sediminis</name>
    <dbReference type="NCBI Taxonomy" id="3066345"/>
    <lineage>
        <taxon>Bacteria</taxon>
        <taxon>Pseudomonadati</taxon>
        <taxon>Pseudomonadota</taxon>
        <taxon>Alphaproteobacteria</taxon>
        <taxon>Rhodobacterales</taxon>
        <taxon>Paracoccaceae</taxon>
        <taxon>Albidovulum</taxon>
    </lineage>
</organism>
<proteinExistence type="predicted"/>
<dbReference type="PANTHER" id="PTHR40112:SF1">
    <property type="entry name" value="H2HPP ISOMERASE"/>
    <property type="match status" value="1"/>
</dbReference>
<protein>
    <submittedName>
        <fullName evidence="2">Cupin domain-containing protein</fullName>
    </submittedName>
</protein>
<dbReference type="InterPro" id="IPR013096">
    <property type="entry name" value="Cupin_2"/>
</dbReference>
<dbReference type="InterPro" id="IPR011051">
    <property type="entry name" value="RmlC_Cupin_sf"/>
</dbReference>
<dbReference type="EMBL" id="JAOCQF010000001">
    <property type="protein sequence ID" value="MCT8328839.1"/>
    <property type="molecule type" value="Genomic_DNA"/>
</dbReference>
<dbReference type="InterPro" id="IPR052535">
    <property type="entry name" value="Bacilysin_H2HPP_isomerase"/>
</dbReference>
<evidence type="ECO:0000313" key="2">
    <source>
        <dbReference type="EMBL" id="MCT8328839.1"/>
    </source>
</evidence>
<gene>
    <name evidence="2" type="ORF">N5I32_04835</name>
</gene>
<dbReference type="Pfam" id="PF07883">
    <property type="entry name" value="Cupin_2"/>
    <property type="match status" value="1"/>
</dbReference>
<feature type="domain" description="Cupin type-2" evidence="1">
    <location>
        <begin position="45"/>
        <end position="90"/>
    </location>
</feature>
<evidence type="ECO:0000313" key="3">
    <source>
        <dbReference type="Proteomes" id="UP001205601"/>
    </source>
</evidence>
<keyword evidence="3" id="KW-1185">Reference proteome</keyword>
<dbReference type="PANTHER" id="PTHR40112">
    <property type="entry name" value="H2HPP ISOMERASE"/>
    <property type="match status" value="1"/>
</dbReference>
<sequence>MPLPAFMRTFPALDLPFPDDTVRTSAVRSEAGLVVFFTFLKDFDLPPHSHGAQWGSVIEGGIEFTIGGVTRRYGPGDSYDIPAGTVHSARISAGTVAVDVFEEPDRYPLRG</sequence>
<name>A0ABT2NIT9_9RHOB</name>
<dbReference type="Gene3D" id="2.60.120.10">
    <property type="entry name" value="Jelly Rolls"/>
    <property type="match status" value="1"/>
</dbReference>